<dbReference type="EMBL" id="KI291596">
    <property type="protein sequence ID" value="ESA06459.1"/>
    <property type="molecule type" value="Genomic_DNA"/>
</dbReference>
<accession>U9TE68</accession>
<name>U9TE68_RHIID</name>
<sequence length="114" mass="13521">MFSLSISSKAVTKMILLYKRSWEFLKRILRICENLECSLENEIIGSSLLRTLETLHHSQLNHNWGIYQQQFRLSKIINIAKNIVKFFNFYEPENGCKIFNFYARSLILCTYFTG</sequence>
<proteinExistence type="predicted"/>
<gene>
    <name evidence="1" type="ORF">GLOINDRAFT_99271</name>
</gene>
<protein>
    <submittedName>
        <fullName evidence="1">Uncharacterized protein</fullName>
    </submittedName>
</protein>
<dbReference type="HOGENOM" id="CLU_2122363_0_0_1"/>
<dbReference type="AlphaFoldDB" id="U9TE68"/>
<evidence type="ECO:0000313" key="1">
    <source>
        <dbReference type="EMBL" id="ESA06459.1"/>
    </source>
</evidence>
<organism evidence="1">
    <name type="scientific">Rhizophagus irregularis (strain DAOM 181602 / DAOM 197198 / MUCL 43194)</name>
    <name type="common">Arbuscular mycorrhizal fungus</name>
    <name type="synonym">Glomus intraradices</name>
    <dbReference type="NCBI Taxonomy" id="747089"/>
    <lineage>
        <taxon>Eukaryota</taxon>
        <taxon>Fungi</taxon>
        <taxon>Fungi incertae sedis</taxon>
        <taxon>Mucoromycota</taxon>
        <taxon>Glomeromycotina</taxon>
        <taxon>Glomeromycetes</taxon>
        <taxon>Glomerales</taxon>
        <taxon>Glomeraceae</taxon>
        <taxon>Rhizophagus</taxon>
    </lineage>
</organism>
<reference evidence="1" key="1">
    <citation type="submission" date="2013-07" db="EMBL/GenBank/DDBJ databases">
        <title>The genome of an arbuscular mycorrhizal fungus provides insights into the evolution of the oldest plant symbiosis.</title>
        <authorList>
            <consortium name="DOE Joint Genome Institute"/>
            <person name="Tisserant E."/>
            <person name="Malbreil M."/>
            <person name="Kuo A."/>
            <person name="Kohler A."/>
            <person name="Symeonidi A."/>
            <person name="Balestrini R."/>
            <person name="Charron P."/>
            <person name="Duensing N."/>
            <person name="Frei-dit-Frey N."/>
            <person name="Gianinazzi-Pearson V."/>
            <person name="Gilbert B."/>
            <person name="Handa Y."/>
            <person name="Hijri M."/>
            <person name="Kaul R."/>
            <person name="Kawaguchi M."/>
            <person name="Krajinski F."/>
            <person name="Lammers P."/>
            <person name="Lapierre D."/>
            <person name="Masclaux F.G."/>
            <person name="Murat C."/>
            <person name="Morin E."/>
            <person name="Ndikumana S."/>
            <person name="Pagni M."/>
            <person name="Petitpierre D."/>
            <person name="Requena N."/>
            <person name="Rosikiewicz P."/>
            <person name="Riley R."/>
            <person name="Saito K."/>
            <person name="San Clemente H."/>
            <person name="Shapiro H."/>
            <person name="van Tuinen D."/>
            <person name="Becard G."/>
            <person name="Bonfante P."/>
            <person name="Paszkowski U."/>
            <person name="Shachar-Hill Y."/>
            <person name="Young J.P."/>
            <person name="Sanders I.R."/>
            <person name="Henrissat B."/>
            <person name="Rensing S.A."/>
            <person name="Grigoriev I.V."/>
            <person name="Corradi N."/>
            <person name="Roux C."/>
            <person name="Martin F."/>
        </authorList>
    </citation>
    <scope>NUCLEOTIDE SEQUENCE</scope>
    <source>
        <strain evidence="1">DAOM 197198</strain>
    </source>
</reference>